<dbReference type="SUPFAM" id="SSF158568">
    <property type="entry name" value="AF1862-like"/>
    <property type="match status" value="1"/>
</dbReference>
<dbReference type="InterPro" id="IPR023101">
    <property type="entry name" value="AF1862-like_dom_sf"/>
</dbReference>
<dbReference type="Proteomes" id="UP000732377">
    <property type="component" value="Unassembled WGS sequence"/>
</dbReference>
<dbReference type="RefSeq" id="WP_273380672.1">
    <property type="nucleotide sequence ID" value="NZ_PIUK01000181.1"/>
</dbReference>
<dbReference type="AlphaFoldDB" id="A0A953LHM3"/>
<name>A0A953LHM3_SYMTR</name>
<evidence type="ECO:0000256" key="2">
    <source>
        <dbReference type="ARBA" id="ARBA00006161"/>
    </source>
</evidence>
<sequence>MKQMLEQKRAAHALRLVRLPAAQNRDWARKMATHINKTPIRILNNGLGQALAFLVADNGGARGDRRKESGVLYDHLTEWLCGEPDEAHPRRIYPAGDLLERLMEGDQAQYFRAQEEALALFVWLRKFADAYLKTEEQEGAR</sequence>
<evidence type="ECO:0000256" key="3">
    <source>
        <dbReference type="ARBA" id="ARBA00022490"/>
    </source>
</evidence>
<dbReference type="GO" id="GO:0005737">
    <property type="term" value="C:cytoplasm"/>
    <property type="evidence" value="ECO:0007669"/>
    <property type="project" value="UniProtKB-SubCell"/>
</dbReference>
<comment type="subcellular location">
    <subcellularLocation>
        <location evidence="1">Cytoplasm</location>
    </subcellularLocation>
</comment>
<dbReference type="EMBL" id="PIUK01000181">
    <property type="protein sequence ID" value="MBY6277448.1"/>
    <property type="molecule type" value="Genomic_DNA"/>
</dbReference>
<comment type="similarity">
    <text evidence="2">Belongs to the CRISPR system Cmr5 family.</text>
</comment>
<gene>
    <name evidence="6" type="primary">cmr5</name>
    <name evidence="6" type="ORF">CWE10_14785</name>
</gene>
<dbReference type="Gene3D" id="1.10.520.30">
    <property type="entry name" value="AF1862-like domain"/>
    <property type="match status" value="1"/>
</dbReference>
<reference evidence="6" key="1">
    <citation type="submission" date="2017-11" db="EMBL/GenBank/DDBJ databases">
        <title>Three new genomes from thermophilic consortium.</title>
        <authorList>
            <person name="Quaggio R."/>
            <person name="Amgarten D."/>
            <person name="Setubal J.C."/>
        </authorList>
    </citation>
    <scope>NUCLEOTIDE SEQUENCE</scope>
    <source>
        <strain evidence="6">ZCTH01-B2</strain>
    </source>
</reference>
<evidence type="ECO:0000313" key="6">
    <source>
        <dbReference type="EMBL" id="MBY6277448.1"/>
    </source>
</evidence>
<evidence type="ECO:0000256" key="1">
    <source>
        <dbReference type="ARBA" id="ARBA00004496"/>
    </source>
</evidence>
<evidence type="ECO:0000313" key="7">
    <source>
        <dbReference type="Proteomes" id="UP000732377"/>
    </source>
</evidence>
<keyword evidence="4" id="KW-0051">Antiviral defense</keyword>
<dbReference type="InterPro" id="IPR010160">
    <property type="entry name" value="CRISPR-assoc_prot_Cmr5"/>
</dbReference>
<evidence type="ECO:0000256" key="5">
    <source>
        <dbReference type="ARBA" id="ARBA00030001"/>
    </source>
</evidence>
<keyword evidence="3" id="KW-0963">Cytoplasm</keyword>
<organism evidence="6 7">
    <name type="scientific">Symbiobacterium thermophilum</name>
    <dbReference type="NCBI Taxonomy" id="2734"/>
    <lineage>
        <taxon>Bacteria</taxon>
        <taxon>Bacillati</taxon>
        <taxon>Bacillota</taxon>
        <taxon>Clostridia</taxon>
        <taxon>Eubacteriales</taxon>
        <taxon>Symbiobacteriaceae</taxon>
        <taxon>Symbiobacterium</taxon>
    </lineage>
</organism>
<proteinExistence type="inferred from homology"/>
<evidence type="ECO:0000256" key="4">
    <source>
        <dbReference type="ARBA" id="ARBA00023118"/>
    </source>
</evidence>
<comment type="caution">
    <text evidence="6">The sequence shown here is derived from an EMBL/GenBank/DDBJ whole genome shotgun (WGS) entry which is preliminary data.</text>
</comment>
<protein>
    <recommendedName>
        <fullName evidence="5">CRISPR type III-B/RAMP module-associated protein Cmr5</fullName>
    </recommendedName>
</protein>
<dbReference type="CDD" id="cd09749">
    <property type="entry name" value="Cmr5_III-B"/>
    <property type="match status" value="1"/>
</dbReference>
<dbReference type="NCBIfam" id="TIGR01881">
    <property type="entry name" value="cas_Cmr5"/>
    <property type="match status" value="1"/>
</dbReference>
<accession>A0A953LHM3</accession>
<dbReference type="GO" id="GO:0051607">
    <property type="term" value="P:defense response to virus"/>
    <property type="evidence" value="ECO:0007669"/>
    <property type="project" value="UniProtKB-KW"/>
</dbReference>
<dbReference type="Pfam" id="PF09701">
    <property type="entry name" value="Cas_Cmr5"/>
    <property type="match status" value="1"/>
</dbReference>